<feature type="transmembrane region" description="Helical" evidence="1">
    <location>
        <begin position="289"/>
        <end position="308"/>
    </location>
</feature>
<protein>
    <submittedName>
        <fullName evidence="2">Uncharacterized protein</fullName>
    </submittedName>
</protein>
<dbReference type="AlphaFoldDB" id="A0A1I6UJR7"/>
<feature type="transmembrane region" description="Helical" evidence="1">
    <location>
        <begin position="314"/>
        <end position="334"/>
    </location>
</feature>
<dbReference type="Proteomes" id="UP000198852">
    <property type="component" value="Unassembled WGS sequence"/>
</dbReference>
<gene>
    <name evidence="2" type="ORF">SAMN05660874_04991</name>
</gene>
<keyword evidence="1" id="KW-0812">Transmembrane</keyword>
<accession>A0A1I6UJR7</accession>
<organism evidence="2 3">
    <name type="scientific">Saccharopolyspora flava</name>
    <dbReference type="NCBI Taxonomy" id="95161"/>
    <lineage>
        <taxon>Bacteria</taxon>
        <taxon>Bacillati</taxon>
        <taxon>Actinomycetota</taxon>
        <taxon>Actinomycetes</taxon>
        <taxon>Pseudonocardiales</taxon>
        <taxon>Pseudonocardiaceae</taxon>
        <taxon>Saccharopolyspora</taxon>
    </lineage>
</organism>
<sequence>MDGVTTDELSEYEKSALILKRHRSALHPVPTKGSQLEVIGAGEELLANALEDPTLLEGYRRERDALSRYRMLVEFVGHLECNLELLPSRYRTRAARLRFLVWSLPFRISNQEDAAWMREVHSSVLGDKRLSRNTIAQRAIAARNDWTEHLARAEDDPWLSARRADSPREFDIDHRWLTERWPNRTREGLRIPSAEGGDDQPGHAQRVTELHWLAIGDVLAAARALSPFSWWPRLLPWLPPLLAGFALITLLWWPGAGVARYLALAGMFAVVLLATSLPSGWDSLLLLRLPAAVSVGTAAVLALTPRWWVATTGWHVGLGLAVAASLYLILESRLHNVRSLDAYRRGLIVALIGLSYAFLISLVMLGFAFPVVAEHGQCLAGWWDQPATEARTLDAQCTKALGAWPDNSPLPKVSSPIGALATLTGWSFSIGIAVQLMWDSQPVTAPLGRLRRRGGSS</sequence>
<feature type="transmembrane region" description="Helical" evidence="1">
    <location>
        <begin position="417"/>
        <end position="438"/>
    </location>
</feature>
<feature type="transmembrane region" description="Helical" evidence="1">
    <location>
        <begin position="234"/>
        <end position="253"/>
    </location>
</feature>
<dbReference type="EMBL" id="FOZX01000011">
    <property type="protein sequence ID" value="SFT01716.1"/>
    <property type="molecule type" value="Genomic_DNA"/>
</dbReference>
<feature type="transmembrane region" description="Helical" evidence="1">
    <location>
        <begin position="346"/>
        <end position="369"/>
    </location>
</feature>
<evidence type="ECO:0000256" key="1">
    <source>
        <dbReference type="SAM" id="Phobius"/>
    </source>
</evidence>
<evidence type="ECO:0000313" key="3">
    <source>
        <dbReference type="Proteomes" id="UP000198852"/>
    </source>
</evidence>
<reference evidence="3" key="1">
    <citation type="submission" date="2016-10" db="EMBL/GenBank/DDBJ databases">
        <authorList>
            <person name="Varghese N."/>
            <person name="Submissions S."/>
        </authorList>
    </citation>
    <scope>NUCLEOTIDE SEQUENCE [LARGE SCALE GENOMIC DNA]</scope>
    <source>
        <strain evidence="3">DSM 44771</strain>
    </source>
</reference>
<name>A0A1I6UJR7_9PSEU</name>
<keyword evidence="1" id="KW-1133">Transmembrane helix</keyword>
<feature type="transmembrane region" description="Helical" evidence="1">
    <location>
        <begin position="259"/>
        <end position="277"/>
    </location>
</feature>
<dbReference type="STRING" id="95161.SAMN05660874_04991"/>
<keyword evidence="3" id="KW-1185">Reference proteome</keyword>
<keyword evidence="1" id="KW-0472">Membrane</keyword>
<proteinExistence type="predicted"/>
<evidence type="ECO:0000313" key="2">
    <source>
        <dbReference type="EMBL" id="SFT01716.1"/>
    </source>
</evidence>